<dbReference type="InterPro" id="IPR037185">
    <property type="entry name" value="EmrE-like"/>
</dbReference>
<dbReference type="GO" id="GO:0016020">
    <property type="term" value="C:membrane"/>
    <property type="evidence" value="ECO:0007669"/>
    <property type="project" value="InterPro"/>
</dbReference>
<feature type="transmembrane region" description="Helical" evidence="1">
    <location>
        <begin position="69"/>
        <end position="90"/>
    </location>
</feature>
<gene>
    <name evidence="3" type="ORF">DFR42_101616</name>
</gene>
<dbReference type="SUPFAM" id="SSF103481">
    <property type="entry name" value="Multidrug resistance efflux transporter EmrE"/>
    <property type="match status" value="1"/>
</dbReference>
<comment type="caution">
    <text evidence="3">The sequence shown here is derived from an EMBL/GenBank/DDBJ whole genome shotgun (WGS) entry which is preliminary data.</text>
</comment>
<dbReference type="EMBL" id="QJKB01000001">
    <property type="protein sequence ID" value="PXX47040.1"/>
    <property type="molecule type" value="Genomic_DNA"/>
</dbReference>
<dbReference type="Pfam" id="PF00892">
    <property type="entry name" value="EamA"/>
    <property type="match status" value="1"/>
</dbReference>
<feature type="transmembrane region" description="Helical" evidence="1">
    <location>
        <begin position="124"/>
        <end position="141"/>
    </location>
</feature>
<dbReference type="FunFam" id="1.10.3730.20:FF:000009">
    <property type="entry name" value="EamA family transporter"/>
    <property type="match status" value="1"/>
</dbReference>
<evidence type="ECO:0000259" key="2">
    <source>
        <dbReference type="Pfam" id="PF00892"/>
    </source>
</evidence>
<protein>
    <submittedName>
        <fullName evidence="3">Transporter family protein</fullName>
    </submittedName>
</protein>
<dbReference type="InterPro" id="IPR000620">
    <property type="entry name" value="EamA_dom"/>
</dbReference>
<keyword evidence="1" id="KW-1133">Transmembrane helix</keyword>
<keyword evidence="4" id="KW-1185">Reference proteome</keyword>
<dbReference type="RefSeq" id="WP_110253458.1">
    <property type="nucleotide sequence ID" value="NZ_QJKB01000001.1"/>
</dbReference>
<keyword evidence="1" id="KW-0812">Transmembrane</keyword>
<feature type="transmembrane region" description="Helical" evidence="1">
    <location>
        <begin position="6"/>
        <end position="27"/>
    </location>
</feature>
<dbReference type="Proteomes" id="UP000247792">
    <property type="component" value="Unassembled WGS sequence"/>
</dbReference>
<dbReference type="PANTHER" id="PTHR22911:SF137">
    <property type="entry name" value="SOLUTE CARRIER FAMILY 35 MEMBER G2-RELATED"/>
    <property type="match status" value="1"/>
</dbReference>
<evidence type="ECO:0000313" key="3">
    <source>
        <dbReference type="EMBL" id="PXX47040.1"/>
    </source>
</evidence>
<keyword evidence="1" id="KW-0472">Membrane</keyword>
<feature type="transmembrane region" description="Helical" evidence="1">
    <location>
        <begin position="39"/>
        <end position="57"/>
    </location>
</feature>
<evidence type="ECO:0000256" key="1">
    <source>
        <dbReference type="SAM" id="Phobius"/>
    </source>
</evidence>
<dbReference type="PANTHER" id="PTHR22911">
    <property type="entry name" value="ACYL-MALONYL CONDENSING ENZYME-RELATED"/>
    <property type="match status" value="1"/>
</dbReference>
<reference evidence="3 4" key="1">
    <citation type="submission" date="2018-05" db="EMBL/GenBank/DDBJ databases">
        <title>Genomic Encyclopedia of Type Strains, Phase IV (KMG-IV): sequencing the most valuable type-strain genomes for metagenomic binning, comparative biology and taxonomic classification.</title>
        <authorList>
            <person name="Goeker M."/>
        </authorList>
    </citation>
    <scope>NUCLEOTIDE SEQUENCE [LARGE SCALE GENOMIC DNA]</scope>
    <source>
        <strain evidence="3 4">DSM 19792</strain>
    </source>
</reference>
<sequence>MGTSNSWFYWACLSAIFAAFTAIFAKIGIRNVDSDFATLIRTAIILVVLIGFVSFAGKMSNPATLPAKTWLFLILSGLATGASWVCYFRALQIGDASKVAPVDKMSLVFVAIFAFVFLEERPSSQEWLGIVLVSAGVLVLASKR</sequence>
<name>A0A318JRR2_9BURK</name>
<dbReference type="AlphaFoldDB" id="A0A318JRR2"/>
<organism evidence="3 4">
    <name type="scientific">Undibacterium pigrum</name>
    <dbReference type="NCBI Taxonomy" id="401470"/>
    <lineage>
        <taxon>Bacteria</taxon>
        <taxon>Pseudomonadati</taxon>
        <taxon>Pseudomonadota</taxon>
        <taxon>Betaproteobacteria</taxon>
        <taxon>Burkholderiales</taxon>
        <taxon>Oxalobacteraceae</taxon>
        <taxon>Undibacterium</taxon>
    </lineage>
</organism>
<dbReference type="Gene3D" id="1.10.3730.20">
    <property type="match status" value="1"/>
</dbReference>
<dbReference type="OrthoDB" id="9806718at2"/>
<feature type="domain" description="EamA" evidence="2">
    <location>
        <begin position="6"/>
        <end position="140"/>
    </location>
</feature>
<evidence type="ECO:0000313" key="4">
    <source>
        <dbReference type="Proteomes" id="UP000247792"/>
    </source>
</evidence>
<proteinExistence type="predicted"/>
<accession>A0A318JRR2</accession>